<feature type="domain" description="HTH merR-type" evidence="2">
    <location>
        <begin position="1"/>
        <end position="62"/>
    </location>
</feature>
<protein>
    <submittedName>
        <fullName evidence="3">MerR family transcriptional regulator</fullName>
    </submittedName>
</protein>
<accession>A0A545AMD6</accession>
<dbReference type="Proteomes" id="UP000317982">
    <property type="component" value="Unassembled WGS sequence"/>
</dbReference>
<dbReference type="SUPFAM" id="SSF46955">
    <property type="entry name" value="Putative DNA-binding domain"/>
    <property type="match status" value="1"/>
</dbReference>
<evidence type="ECO:0000313" key="3">
    <source>
        <dbReference type="EMBL" id="TQS42509.1"/>
    </source>
</evidence>
<dbReference type="PANTHER" id="PTHR30204">
    <property type="entry name" value="REDOX-CYCLING DRUG-SENSING TRANSCRIPTIONAL ACTIVATOR SOXR"/>
    <property type="match status" value="1"/>
</dbReference>
<name>A0A545AMD6_9ACTN</name>
<dbReference type="PANTHER" id="PTHR30204:SF93">
    <property type="entry name" value="HTH MERR-TYPE DOMAIN-CONTAINING PROTEIN"/>
    <property type="match status" value="1"/>
</dbReference>
<keyword evidence="1" id="KW-0238">DNA-binding</keyword>
<comment type="caution">
    <text evidence="3">The sequence shown here is derived from an EMBL/GenBank/DDBJ whole genome shotgun (WGS) entry which is preliminary data.</text>
</comment>
<evidence type="ECO:0000259" key="2">
    <source>
        <dbReference type="PROSITE" id="PS50937"/>
    </source>
</evidence>
<proteinExistence type="predicted"/>
<dbReference type="RefSeq" id="WP_142707198.1">
    <property type="nucleotide sequence ID" value="NZ_VIRS01000018.1"/>
</dbReference>
<dbReference type="CDD" id="cd01106">
    <property type="entry name" value="HTH_TipAL-Mta"/>
    <property type="match status" value="1"/>
</dbReference>
<dbReference type="OrthoDB" id="9809391at2"/>
<dbReference type="AlphaFoldDB" id="A0A545AMD6"/>
<sequence>MRGQRPRRTLHHFDVVGVLRPTERSAGGHRLYTADDARRLYRVLVLRYLGLSLADVARSLDAAPEELGVIIRRQRAAIERDLASLRDQLTGLNQALRDSRDPGIDELFAAMEAMMKSSYFTPEQLAAARARHGEADFDDWQDRCRRLVAALRPHVEAGTDPADPEVQRLAGRWRDVVDEMTAGGRGMRSAMYARMDGQGAERATRGLVDPESWAYLKRAFAVGF</sequence>
<dbReference type="GO" id="GO:0003700">
    <property type="term" value="F:DNA-binding transcription factor activity"/>
    <property type="evidence" value="ECO:0007669"/>
    <property type="project" value="InterPro"/>
</dbReference>
<dbReference type="Gene3D" id="1.10.1660.10">
    <property type="match status" value="1"/>
</dbReference>
<evidence type="ECO:0000313" key="4">
    <source>
        <dbReference type="Proteomes" id="UP000317982"/>
    </source>
</evidence>
<dbReference type="InterPro" id="IPR009061">
    <property type="entry name" value="DNA-bd_dom_put_sf"/>
</dbReference>
<dbReference type="Pfam" id="PF07739">
    <property type="entry name" value="TipAS"/>
    <property type="match status" value="1"/>
</dbReference>
<dbReference type="SMART" id="SM00422">
    <property type="entry name" value="HTH_MERR"/>
    <property type="match status" value="1"/>
</dbReference>
<reference evidence="3 4" key="1">
    <citation type="submission" date="2019-07" db="EMBL/GenBank/DDBJ databases">
        <title>Cryptosporangium phraense sp. nov., isolated from plant litter.</title>
        <authorList>
            <person name="Suriyachadkun C."/>
        </authorList>
    </citation>
    <scope>NUCLEOTIDE SEQUENCE [LARGE SCALE GENOMIC DNA]</scope>
    <source>
        <strain evidence="3 4">A-T 5661</strain>
    </source>
</reference>
<keyword evidence="4" id="KW-1185">Reference proteome</keyword>
<dbReference type="InterPro" id="IPR047057">
    <property type="entry name" value="MerR_fam"/>
</dbReference>
<dbReference type="InParanoid" id="A0A545AMD6"/>
<dbReference type="PROSITE" id="PS50937">
    <property type="entry name" value="HTH_MERR_2"/>
    <property type="match status" value="1"/>
</dbReference>
<dbReference type="GO" id="GO:0003677">
    <property type="term" value="F:DNA binding"/>
    <property type="evidence" value="ECO:0007669"/>
    <property type="project" value="UniProtKB-KW"/>
</dbReference>
<gene>
    <name evidence="3" type="ORF">FL583_24755</name>
</gene>
<dbReference type="Pfam" id="PF13411">
    <property type="entry name" value="MerR_1"/>
    <property type="match status" value="1"/>
</dbReference>
<dbReference type="InterPro" id="IPR000551">
    <property type="entry name" value="MerR-type_HTH_dom"/>
</dbReference>
<organism evidence="3 4">
    <name type="scientific">Cryptosporangium phraense</name>
    <dbReference type="NCBI Taxonomy" id="2593070"/>
    <lineage>
        <taxon>Bacteria</taxon>
        <taxon>Bacillati</taxon>
        <taxon>Actinomycetota</taxon>
        <taxon>Actinomycetes</taxon>
        <taxon>Cryptosporangiales</taxon>
        <taxon>Cryptosporangiaceae</taxon>
        <taxon>Cryptosporangium</taxon>
    </lineage>
</organism>
<dbReference type="EMBL" id="VIRS01000018">
    <property type="protein sequence ID" value="TQS42509.1"/>
    <property type="molecule type" value="Genomic_DNA"/>
</dbReference>
<dbReference type="InterPro" id="IPR012925">
    <property type="entry name" value="TipAS_dom"/>
</dbReference>
<evidence type="ECO:0000256" key="1">
    <source>
        <dbReference type="ARBA" id="ARBA00023125"/>
    </source>
</evidence>